<evidence type="ECO:0000313" key="10">
    <source>
        <dbReference type="Proteomes" id="UP001596540"/>
    </source>
</evidence>
<evidence type="ECO:0000259" key="8">
    <source>
        <dbReference type="Pfam" id="PF00892"/>
    </source>
</evidence>
<feature type="transmembrane region" description="Helical" evidence="7">
    <location>
        <begin position="257"/>
        <end position="280"/>
    </location>
</feature>
<comment type="caution">
    <text evidence="9">The sequence shown here is derived from an EMBL/GenBank/DDBJ whole genome shotgun (WGS) entry which is preliminary data.</text>
</comment>
<keyword evidence="3 7" id="KW-0812">Transmembrane</keyword>
<dbReference type="InterPro" id="IPR037185">
    <property type="entry name" value="EmrE-like"/>
</dbReference>
<evidence type="ECO:0000256" key="3">
    <source>
        <dbReference type="ARBA" id="ARBA00022692"/>
    </source>
</evidence>
<evidence type="ECO:0000256" key="5">
    <source>
        <dbReference type="ARBA" id="ARBA00023136"/>
    </source>
</evidence>
<feature type="region of interest" description="Disordered" evidence="6">
    <location>
        <begin position="308"/>
        <end position="333"/>
    </location>
</feature>
<feature type="transmembrane region" description="Helical" evidence="7">
    <location>
        <begin position="110"/>
        <end position="130"/>
    </location>
</feature>
<feature type="transmembrane region" description="Helical" evidence="7">
    <location>
        <begin position="53"/>
        <end position="71"/>
    </location>
</feature>
<dbReference type="Proteomes" id="UP001596540">
    <property type="component" value="Unassembled WGS sequence"/>
</dbReference>
<keyword evidence="10" id="KW-1185">Reference proteome</keyword>
<gene>
    <name evidence="9" type="ORF">ACFQRF_21120</name>
</gene>
<dbReference type="Pfam" id="PF00892">
    <property type="entry name" value="EamA"/>
    <property type="match status" value="2"/>
</dbReference>
<sequence>MPVSEPLSNTRTRSAPLSRGLDWRLAFLLLSLIWGSSFLLIKIGTEALAPAQISLGRMATGALPMVAVLLLTRGRLPRGVRTWAHLSVAAFFLNVVPFTLFGYAEQSIPSALAGIANATTPLFTLAVSLVVLSDERPTGRRLAGLGVGFIGVLLVFGVWSGPAGAGGAGMFMALGAALCYGIGTPYLRRFLTGRGHGSLELTAGQLISGTVQLAVLTPLITDAPESLPWRVVLAVSALGALGTGLAYVLMYRLVERVGATVATTVTYVAPVVAIAAGVLILDESLAWHHPVGAAVIIVGAALCQSSAARPRGGTPPASAASAAPDAPAQSSRS</sequence>
<feature type="transmembrane region" description="Helical" evidence="7">
    <location>
        <begin position="227"/>
        <end position="250"/>
    </location>
</feature>
<feature type="transmembrane region" description="Helical" evidence="7">
    <location>
        <begin position="199"/>
        <end position="221"/>
    </location>
</feature>
<dbReference type="RefSeq" id="WP_379872879.1">
    <property type="nucleotide sequence ID" value="NZ_JBHTBH010000011.1"/>
</dbReference>
<comment type="subcellular location">
    <subcellularLocation>
        <location evidence="1">Membrane</location>
        <topology evidence="1">Multi-pass membrane protein</topology>
    </subcellularLocation>
</comment>
<dbReference type="SUPFAM" id="SSF103481">
    <property type="entry name" value="Multidrug resistance efflux transporter EmrE"/>
    <property type="match status" value="2"/>
</dbReference>
<accession>A0ABW2KLL6</accession>
<organism evidence="9 10">
    <name type="scientific">Marinactinospora rubrisoli</name>
    <dbReference type="NCBI Taxonomy" id="2715399"/>
    <lineage>
        <taxon>Bacteria</taxon>
        <taxon>Bacillati</taxon>
        <taxon>Actinomycetota</taxon>
        <taxon>Actinomycetes</taxon>
        <taxon>Streptosporangiales</taxon>
        <taxon>Nocardiopsidaceae</taxon>
        <taxon>Marinactinospora</taxon>
    </lineage>
</organism>
<dbReference type="EMBL" id="JBHTBH010000011">
    <property type="protein sequence ID" value="MFC7330230.1"/>
    <property type="molecule type" value="Genomic_DNA"/>
</dbReference>
<evidence type="ECO:0000256" key="1">
    <source>
        <dbReference type="ARBA" id="ARBA00004141"/>
    </source>
</evidence>
<feature type="domain" description="EamA" evidence="8">
    <location>
        <begin position="25"/>
        <end position="156"/>
    </location>
</feature>
<evidence type="ECO:0000256" key="7">
    <source>
        <dbReference type="SAM" id="Phobius"/>
    </source>
</evidence>
<name>A0ABW2KLL6_9ACTN</name>
<feature type="transmembrane region" description="Helical" evidence="7">
    <location>
        <begin position="165"/>
        <end position="187"/>
    </location>
</feature>
<evidence type="ECO:0000256" key="6">
    <source>
        <dbReference type="SAM" id="MobiDB-lite"/>
    </source>
</evidence>
<feature type="transmembrane region" description="Helical" evidence="7">
    <location>
        <begin position="83"/>
        <end position="104"/>
    </location>
</feature>
<comment type="similarity">
    <text evidence="2">Belongs to the EamA transporter family.</text>
</comment>
<dbReference type="Gene3D" id="1.10.3730.20">
    <property type="match status" value="1"/>
</dbReference>
<feature type="transmembrane region" description="Helical" evidence="7">
    <location>
        <begin position="21"/>
        <end position="41"/>
    </location>
</feature>
<evidence type="ECO:0000256" key="4">
    <source>
        <dbReference type="ARBA" id="ARBA00022989"/>
    </source>
</evidence>
<keyword evidence="4 7" id="KW-1133">Transmembrane helix</keyword>
<keyword evidence="5 7" id="KW-0472">Membrane</keyword>
<evidence type="ECO:0000313" key="9">
    <source>
        <dbReference type="EMBL" id="MFC7330230.1"/>
    </source>
</evidence>
<feature type="domain" description="EamA" evidence="8">
    <location>
        <begin position="168"/>
        <end position="302"/>
    </location>
</feature>
<evidence type="ECO:0000256" key="2">
    <source>
        <dbReference type="ARBA" id="ARBA00007362"/>
    </source>
</evidence>
<dbReference type="PANTHER" id="PTHR32322">
    <property type="entry name" value="INNER MEMBRANE TRANSPORTER"/>
    <property type="match status" value="1"/>
</dbReference>
<dbReference type="InterPro" id="IPR000620">
    <property type="entry name" value="EamA_dom"/>
</dbReference>
<protein>
    <submittedName>
        <fullName evidence="9">DMT family transporter</fullName>
    </submittedName>
</protein>
<dbReference type="InterPro" id="IPR050638">
    <property type="entry name" value="AA-Vitamin_Transporters"/>
</dbReference>
<dbReference type="PANTHER" id="PTHR32322:SF9">
    <property type="entry name" value="AMINO-ACID METABOLITE EFFLUX PUMP-RELATED"/>
    <property type="match status" value="1"/>
</dbReference>
<feature type="transmembrane region" description="Helical" evidence="7">
    <location>
        <begin position="142"/>
        <end position="159"/>
    </location>
</feature>
<reference evidence="10" key="1">
    <citation type="journal article" date="2019" name="Int. J. Syst. Evol. Microbiol.">
        <title>The Global Catalogue of Microorganisms (GCM) 10K type strain sequencing project: providing services to taxonomists for standard genome sequencing and annotation.</title>
        <authorList>
            <consortium name="The Broad Institute Genomics Platform"/>
            <consortium name="The Broad Institute Genome Sequencing Center for Infectious Disease"/>
            <person name="Wu L."/>
            <person name="Ma J."/>
        </authorList>
    </citation>
    <scope>NUCLEOTIDE SEQUENCE [LARGE SCALE GENOMIC DNA]</scope>
    <source>
        <strain evidence="10">CGMCC 4.7382</strain>
    </source>
</reference>
<proteinExistence type="inferred from homology"/>
<feature type="transmembrane region" description="Helical" evidence="7">
    <location>
        <begin position="286"/>
        <end position="303"/>
    </location>
</feature>